<dbReference type="PANTHER" id="PTHR43040:SF1">
    <property type="entry name" value="RIBONUCLEASE D"/>
    <property type="match status" value="1"/>
</dbReference>
<dbReference type="GO" id="GO:0006139">
    <property type="term" value="P:nucleobase-containing compound metabolic process"/>
    <property type="evidence" value="ECO:0007669"/>
    <property type="project" value="InterPro"/>
</dbReference>
<feature type="domain" description="3'-5' exonuclease" evidence="2">
    <location>
        <begin position="5"/>
        <end position="200"/>
    </location>
</feature>
<dbReference type="AlphaFoldDB" id="A0AAJ0DKX2"/>
<dbReference type="InterPro" id="IPR002562">
    <property type="entry name" value="3'-5'_exonuclease_dom"/>
</dbReference>
<keyword evidence="4" id="KW-1185">Reference proteome</keyword>
<dbReference type="Gene3D" id="3.30.420.10">
    <property type="entry name" value="Ribonuclease H-like superfamily/Ribonuclease H"/>
    <property type="match status" value="1"/>
</dbReference>
<protein>
    <recommendedName>
        <fullName evidence="2">3'-5' exonuclease domain-containing protein</fullName>
    </recommendedName>
</protein>
<proteinExistence type="predicted"/>
<name>A0AAJ0DKX2_9PEZI</name>
<evidence type="ECO:0000256" key="1">
    <source>
        <dbReference type="SAM" id="MobiDB-lite"/>
    </source>
</evidence>
<feature type="region of interest" description="Disordered" evidence="1">
    <location>
        <begin position="263"/>
        <end position="299"/>
    </location>
</feature>
<evidence type="ECO:0000313" key="4">
    <source>
        <dbReference type="Proteomes" id="UP001271007"/>
    </source>
</evidence>
<dbReference type="InterPro" id="IPR036397">
    <property type="entry name" value="RNaseH_sf"/>
</dbReference>
<feature type="region of interest" description="Disordered" evidence="1">
    <location>
        <begin position="313"/>
        <end position="354"/>
    </location>
</feature>
<feature type="compositionally biased region" description="Polar residues" evidence="1">
    <location>
        <begin position="287"/>
        <end position="299"/>
    </location>
</feature>
<organism evidence="3 4">
    <name type="scientific">Extremus antarcticus</name>
    <dbReference type="NCBI Taxonomy" id="702011"/>
    <lineage>
        <taxon>Eukaryota</taxon>
        <taxon>Fungi</taxon>
        <taxon>Dikarya</taxon>
        <taxon>Ascomycota</taxon>
        <taxon>Pezizomycotina</taxon>
        <taxon>Dothideomycetes</taxon>
        <taxon>Dothideomycetidae</taxon>
        <taxon>Mycosphaerellales</taxon>
        <taxon>Extremaceae</taxon>
        <taxon>Extremus</taxon>
    </lineage>
</organism>
<dbReference type="Pfam" id="PF01612">
    <property type="entry name" value="DNA_pol_A_exo1"/>
    <property type="match status" value="1"/>
</dbReference>
<dbReference type="PANTHER" id="PTHR43040">
    <property type="entry name" value="RIBONUCLEASE D"/>
    <property type="match status" value="1"/>
</dbReference>
<evidence type="ECO:0000313" key="3">
    <source>
        <dbReference type="EMBL" id="KAK3052345.1"/>
    </source>
</evidence>
<feature type="compositionally biased region" description="Low complexity" evidence="1">
    <location>
        <begin position="313"/>
        <end position="322"/>
    </location>
</feature>
<dbReference type="EMBL" id="JAWDJX010000021">
    <property type="protein sequence ID" value="KAK3052345.1"/>
    <property type="molecule type" value="Genomic_DNA"/>
</dbReference>
<dbReference type="GO" id="GO:0008408">
    <property type="term" value="F:3'-5' exonuclease activity"/>
    <property type="evidence" value="ECO:0007669"/>
    <property type="project" value="InterPro"/>
</dbReference>
<feature type="compositionally biased region" description="Basic and acidic residues" evidence="1">
    <location>
        <begin position="263"/>
        <end position="274"/>
    </location>
</feature>
<gene>
    <name evidence="3" type="ORF">LTR09_006555</name>
</gene>
<dbReference type="InterPro" id="IPR012337">
    <property type="entry name" value="RNaseH-like_sf"/>
</dbReference>
<dbReference type="GO" id="GO:0003676">
    <property type="term" value="F:nucleic acid binding"/>
    <property type="evidence" value="ECO:0007669"/>
    <property type="project" value="InterPro"/>
</dbReference>
<accession>A0AAJ0DKX2</accession>
<dbReference type="Proteomes" id="UP001271007">
    <property type="component" value="Unassembled WGS sequence"/>
</dbReference>
<dbReference type="SUPFAM" id="SSF53098">
    <property type="entry name" value="Ribonuclease H-like"/>
    <property type="match status" value="1"/>
</dbReference>
<comment type="caution">
    <text evidence="3">The sequence shown here is derived from an EMBL/GenBank/DDBJ whole genome shotgun (WGS) entry which is preliminary data.</text>
</comment>
<reference evidence="3" key="1">
    <citation type="submission" date="2023-04" db="EMBL/GenBank/DDBJ databases">
        <title>Black Yeasts Isolated from many extreme environments.</title>
        <authorList>
            <person name="Coleine C."/>
            <person name="Stajich J.E."/>
            <person name="Selbmann L."/>
        </authorList>
    </citation>
    <scope>NUCLEOTIDE SEQUENCE</scope>
    <source>
        <strain evidence="3">CCFEE 5312</strain>
    </source>
</reference>
<sequence length="366" mass="40313">MKPEFIDTYSALQEFLTNLPLPKAGPPCLYVDLEGNDLSRQGTLSLLTVLVVPRNTVHLVDVTTLGQAAFGTADVNGQTLQSVLESEDIIKVFFDIRNDSDALYSHFGIRVAGIQDVQLMELAGRSGSKRLINGLSKCIEYESSMGYEKKREWREVKNRGRRLFAPELGGSFAVFDHRPLTPEIIEYCAQDVQLLPDLRNVYRRKLCDAWWKKIAEETGARISLSQSQNYNGKGRHMTLGPPSWSHWAPTAAERNSRVLLEQEDGHRASEDSIKAETASAPPKSPHTDSTAEPSSSGAVQSEIGVIGRALQQMMQQSAGASSDGDEDDRYGGFSSSRAYSDSDEDGTGPDLTACDKECGYCGRCMY</sequence>
<evidence type="ECO:0000259" key="2">
    <source>
        <dbReference type="Pfam" id="PF01612"/>
    </source>
</evidence>